<dbReference type="STRING" id="29422.Lbru_3114"/>
<dbReference type="Gene3D" id="3.40.50.1000">
    <property type="entry name" value="HAD superfamily/HAD-like"/>
    <property type="match status" value="1"/>
</dbReference>
<dbReference type="PANTHER" id="PTHR43434:SF24">
    <property type="entry name" value="HYDROLASE-RELATED"/>
    <property type="match status" value="1"/>
</dbReference>
<proteinExistence type="predicted"/>
<dbReference type="RefSeq" id="WP_058443056.1">
    <property type="nucleotide sequence ID" value="NZ_CAAAHU010000008.1"/>
</dbReference>
<sequence length="223" mass="24549">MSKPYRLVVFDWEGTLVDTLGQIFNSVATEAKRLNFGEIDEQLARQSVDLGLVKALRKIFPHLSEEQHQQLLLAVQQSLITRSTEIYLIPGAKDFVSRLHRAGIDIAIATNKGQQSLQRTLHASGLDNWFKVTRSAGQTAAKPATQMLEEILETFGVAADEALMIGDSATDMEMARNLGVDAVGVDFYHQQNAALLAAGAKAVFDDYEHLADYLHLPKEGGLK</sequence>
<dbReference type="GO" id="GO:0006281">
    <property type="term" value="P:DNA repair"/>
    <property type="evidence" value="ECO:0007669"/>
    <property type="project" value="TreeGrafter"/>
</dbReference>
<reference evidence="1 2" key="1">
    <citation type="submission" date="2015-11" db="EMBL/GenBank/DDBJ databases">
        <title>Genomic analysis of 38 Legionella species identifies large and diverse effector repertoires.</title>
        <authorList>
            <person name="Burstein D."/>
            <person name="Amaro F."/>
            <person name="Zusman T."/>
            <person name="Lifshitz Z."/>
            <person name="Cohen O."/>
            <person name="Gilbert J.A."/>
            <person name="Pupko T."/>
            <person name="Shuman H.A."/>
            <person name="Segal G."/>
        </authorList>
    </citation>
    <scope>NUCLEOTIDE SEQUENCE [LARGE SCALE GENOMIC DNA]</scope>
    <source>
        <strain evidence="1 2">ATCC 43878</strain>
    </source>
</reference>
<dbReference type="AlphaFoldDB" id="A0A0W0S0I4"/>
<dbReference type="GO" id="GO:0008967">
    <property type="term" value="F:phosphoglycolate phosphatase activity"/>
    <property type="evidence" value="ECO:0007669"/>
    <property type="project" value="TreeGrafter"/>
</dbReference>
<keyword evidence="2" id="KW-1185">Reference proteome</keyword>
<evidence type="ECO:0000313" key="2">
    <source>
        <dbReference type="Proteomes" id="UP000054742"/>
    </source>
</evidence>
<dbReference type="NCBIfam" id="TIGR01549">
    <property type="entry name" value="HAD-SF-IA-v1"/>
    <property type="match status" value="1"/>
</dbReference>
<dbReference type="InterPro" id="IPR036412">
    <property type="entry name" value="HAD-like_sf"/>
</dbReference>
<organism evidence="1 2">
    <name type="scientific">Legionella brunensis</name>
    <dbReference type="NCBI Taxonomy" id="29422"/>
    <lineage>
        <taxon>Bacteria</taxon>
        <taxon>Pseudomonadati</taxon>
        <taxon>Pseudomonadota</taxon>
        <taxon>Gammaproteobacteria</taxon>
        <taxon>Legionellales</taxon>
        <taxon>Legionellaceae</taxon>
        <taxon>Legionella</taxon>
    </lineage>
</organism>
<dbReference type="Pfam" id="PF13419">
    <property type="entry name" value="HAD_2"/>
    <property type="match status" value="1"/>
</dbReference>
<dbReference type="SUPFAM" id="SSF56784">
    <property type="entry name" value="HAD-like"/>
    <property type="match status" value="1"/>
</dbReference>
<dbReference type="Proteomes" id="UP000054742">
    <property type="component" value="Unassembled WGS sequence"/>
</dbReference>
<dbReference type="EMBL" id="LNXV01000036">
    <property type="protein sequence ID" value="KTC77007.1"/>
    <property type="molecule type" value="Genomic_DNA"/>
</dbReference>
<dbReference type="Gene3D" id="1.10.150.240">
    <property type="entry name" value="Putative phosphatase, domain 2"/>
    <property type="match status" value="1"/>
</dbReference>
<name>A0A0W0S0I4_9GAMM</name>
<dbReference type="PANTHER" id="PTHR43434">
    <property type="entry name" value="PHOSPHOGLYCOLATE PHOSPHATASE"/>
    <property type="match status" value="1"/>
</dbReference>
<dbReference type="SFLD" id="SFLDS00003">
    <property type="entry name" value="Haloacid_Dehalogenase"/>
    <property type="match status" value="1"/>
</dbReference>
<dbReference type="GO" id="GO:0005829">
    <property type="term" value="C:cytosol"/>
    <property type="evidence" value="ECO:0007669"/>
    <property type="project" value="TreeGrafter"/>
</dbReference>
<dbReference type="OrthoDB" id="9782449at2"/>
<comment type="caution">
    <text evidence="1">The sequence shown here is derived from an EMBL/GenBank/DDBJ whole genome shotgun (WGS) entry which is preliminary data.</text>
</comment>
<dbReference type="InterPro" id="IPR023214">
    <property type="entry name" value="HAD_sf"/>
</dbReference>
<dbReference type="NCBIfam" id="TIGR01662">
    <property type="entry name" value="HAD-SF-IIIA"/>
    <property type="match status" value="1"/>
</dbReference>
<dbReference type="SFLD" id="SFLDG01129">
    <property type="entry name" value="C1.5:_HAD__Beta-PGM__Phosphata"/>
    <property type="match status" value="1"/>
</dbReference>
<accession>A0A0W0S0I4</accession>
<dbReference type="PATRIC" id="fig|29422.6.peg.3292"/>
<protein>
    <submittedName>
        <fullName evidence="1">Phosphatase</fullName>
    </submittedName>
</protein>
<dbReference type="InterPro" id="IPR041492">
    <property type="entry name" value="HAD_2"/>
</dbReference>
<dbReference type="InterPro" id="IPR023198">
    <property type="entry name" value="PGP-like_dom2"/>
</dbReference>
<dbReference type="InterPro" id="IPR050155">
    <property type="entry name" value="HAD-like_hydrolase_sf"/>
</dbReference>
<dbReference type="InterPro" id="IPR006439">
    <property type="entry name" value="HAD-SF_hydro_IA"/>
</dbReference>
<dbReference type="InterPro" id="IPR006549">
    <property type="entry name" value="HAD-SF_hydro_IIIA"/>
</dbReference>
<evidence type="ECO:0000313" key="1">
    <source>
        <dbReference type="EMBL" id="KTC77007.1"/>
    </source>
</evidence>
<gene>
    <name evidence="1" type="ORF">Lbru_3114</name>
</gene>